<dbReference type="AlphaFoldDB" id="A0A917YZR5"/>
<evidence type="ECO:0000313" key="2">
    <source>
        <dbReference type="EMBL" id="GGO71131.1"/>
    </source>
</evidence>
<keyword evidence="1" id="KW-0472">Membrane</keyword>
<protein>
    <submittedName>
        <fullName evidence="2">Uncharacterized protein</fullName>
    </submittedName>
</protein>
<keyword evidence="3" id="KW-1185">Reference proteome</keyword>
<feature type="transmembrane region" description="Helical" evidence="1">
    <location>
        <begin position="6"/>
        <end position="23"/>
    </location>
</feature>
<proteinExistence type="predicted"/>
<dbReference type="Proteomes" id="UP000646523">
    <property type="component" value="Unassembled WGS sequence"/>
</dbReference>
<sequence>MHTDGMHPALVITFIAIGVYLLSCHYHPYMKCKTCNRSKESHSTTFKGAFGKCRACDGRVHHVRFGARILNRK</sequence>
<reference evidence="2" key="1">
    <citation type="journal article" date="2014" name="Int. J. Syst. Evol. Microbiol.">
        <title>Complete genome sequence of Corynebacterium casei LMG S-19264T (=DSM 44701T), isolated from a smear-ripened cheese.</title>
        <authorList>
            <consortium name="US DOE Joint Genome Institute (JGI-PGF)"/>
            <person name="Walter F."/>
            <person name="Albersmeier A."/>
            <person name="Kalinowski J."/>
            <person name="Ruckert C."/>
        </authorList>
    </citation>
    <scope>NUCLEOTIDE SEQUENCE</scope>
    <source>
        <strain evidence="2">CGMCC 4.7368</strain>
    </source>
</reference>
<comment type="caution">
    <text evidence="2">The sequence shown here is derived from an EMBL/GenBank/DDBJ whole genome shotgun (WGS) entry which is preliminary data.</text>
</comment>
<reference evidence="2" key="2">
    <citation type="submission" date="2020-09" db="EMBL/GenBank/DDBJ databases">
        <authorList>
            <person name="Sun Q."/>
            <person name="Zhou Y."/>
        </authorList>
    </citation>
    <scope>NUCLEOTIDE SEQUENCE</scope>
    <source>
        <strain evidence="2">CGMCC 4.7368</strain>
    </source>
</reference>
<keyword evidence="1" id="KW-0812">Transmembrane</keyword>
<name>A0A917YZR5_9ACTN</name>
<evidence type="ECO:0000313" key="3">
    <source>
        <dbReference type="Proteomes" id="UP000646523"/>
    </source>
</evidence>
<accession>A0A917YZR5</accession>
<evidence type="ECO:0000256" key="1">
    <source>
        <dbReference type="SAM" id="Phobius"/>
    </source>
</evidence>
<gene>
    <name evidence="2" type="ORF">GCM10012289_36140</name>
</gene>
<dbReference type="EMBL" id="BMNH01000010">
    <property type="protein sequence ID" value="GGO71131.1"/>
    <property type="molecule type" value="Genomic_DNA"/>
</dbReference>
<organism evidence="2 3">
    <name type="scientific">Nonomuraea cavernae</name>
    <dbReference type="NCBI Taxonomy" id="2045107"/>
    <lineage>
        <taxon>Bacteria</taxon>
        <taxon>Bacillati</taxon>
        <taxon>Actinomycetota</taxon>
        <taxon>Actinomycetes</taxon>
        <taxon>Streptosporangiales</taxon>
        <taxon>Streptosporangiaceae</taxon>
        <taxon>Nonomuraea</taxon>
    </lineage>
</organism>
<keyword evidence="1" id="KW-1133">Transmembrane helix</keyword>